<evidence type="ECO:0000256" key="2">
    <source>
        <dbReference type="ARBA" id="ARBA00023015"/>
    </source>
</evidence>
<dbReference type="InterPro" id="IPR047057">
    <property type="entry name" value="MerR_fam"/>
</dbReference>
<dbReference type="SMART" id="SM00422">
    <property type="entry name" value="HTH_MERR"/>
    <property type="match status" value="1"/>
</dbReference>
<keyword evidence="3" id="KW-0238">DNA-binding</keyword>
<evidence type="ECO:0000313" key="8">
    <source>
        <dbReference type="Proteomes" id="UP000824132"/>
    </source>
</evidence>
<dbReference type="Proteomes" id="UP000824132">
    <property type="component" value="Unassembled WGS sequence"/>
</dbReference>
<dbReference type="InterPro" id="IPR000551">
    <property type="entry name" value="MerR-type_HTH_dom"/>
</dbReference>
<dbReference type="Gene3D" id="1.10.1660.10">
    <property type="match status" value="1"/>
</dbReference>
<reference evidence="7" key="2">
    <citation type="submission" date="2021-04" db="EMBL/GenBank/DDBJ databases">
        <authorList>
            <person name="Gilroy R."/>
        </authorList>
    </citation>
    <scope>NUCLEOTIDE SEQUENCE</scope>
    <source>
        <strain evidence="7">CHK187-5294</strain>
    </source>
</reference>
<comment type="caution">
    <text evidence="7">The sequence shown here is derived from an EMBL/GenBank/DDBJ whole genome shotgun (WGS) entry which is preliminary data.</text>
</comment>
<dbReference type="PANTHER" id="PTHR30204:SF69">
    <property type="entry name" value="MERR-FAMILY TRANSCRIPTIONAL REGULATOR"/>
    <property type="match status" value="1"/>
</dbReference>
<accession>A0A9D2CYF0</accession>
<keyword evidence="1" id="KW-0678">Repressor</keyword>
<dbReference type="PROSITE" id="PS50937">
    <property type="entry name" value="HTH_MERR_2"/>
    <property type="match status" value="1"/>
</dbReference>
<dbReference type="AlphaFoldDB" id="A0A9D2CYF0"/>
<evidence type="ECO:0000313" key="7">
    <source>
        <dbReference type="EMBL" id="HIZ03128.1"/>
    </source>
</evidence>
<evidence type="ECO:0000256" key="4">
    <source>
        <dbReference type="ARBA" id="ARBA00023163"/>
    </source>
</evidence>
<dbReference type="SUPFAM" id="SSF46955">
    <property type="entry name" value="Putative DNA-binding domain"/>
    <property type="match status" value="1"/>
</dbReference>
<dbReference type="GO" id="GO:0003677">
    <property type="term" value="F:DNA binding"/>
    <property type="evidence" value="ECO:0007669"/>
    <property type="project" value="UniProtKB-KW"/>
</dbReference>
<dbReference type="Pfam" id="PF13411">
    <property type="entry name" value="MerR_1"/>
    <property type="match status" value="1"/>
</dbReference>
<dbReference type="EMBL" id="DXCL01000014">
    <property type="protein sequence ID" value="HIZ03128.1"/>
    <property type="molecule type" value="Genomic_DNA"/>
</dbReference>
<organism evidence="7 8">
    <name type="scientific">Candidatus Borkfalkia avistercoris</name>
    <dbReference type="NCBI Taxonomy" id="2838504"/>
    <lineage>
        <taxon>Bacteria</taxon>
        <taxon>Bacillati</taxon>
        <taxon>Bacillota</taxon>
        <taxon>Clostridia</taxon>
        <taxon>Christensenellales</taxon>
        <taxon>Christensenellaceae</taxon>
        <taxon>Candidatus Borkfalkia</taxon>
    </lineage>
</organism>
<keyword evidence="5" id="KW-0175">Coiled coil</keyword>
<protein>
    <submittedName>
        <fullName evidence="7">MerR family transcriptional regulator</fullName>
    </submittedName>
</protein>
<reference evidence="7" key="1">
    <citation type="journal article" date="2021" name="PeerJ">
        <title>Extensive microbial diversity within the chicken gut microbiome revealed by metagenomics and culture.</title>
        <authorList>
            <person name="Gilroy R."/>
            <person name="Ravi A."/>
            <person name="Getino M."/>
            <person name="Pursley I."/>
            <person name="Horton D.L."/>
            <person name="Alikhan N.F."/>
            <person name="Baker D."/>
            <person name="Gharbi K."/>
            <person name="Hall N."/>
            <person name="Watson M."/>
            <person name="Adriaenssens E.M."/>
            <person name="Foster-Nyarko E."/>
            <person name="Jarju S."/>
            <person name="Secka A."/>
            <person name="Antonio M."/>
            <person name="Oren A."/>
            <person name="Chaudhuri R.R."/>
            <person name="La Ragione R."/>
            <person name="Hildebrand F."/>
            <person name="Pallen M.J."/>
        </authorList>
    </citation>
    <scope>NUCLEOTIDE SEQUENCE</scope>
    <source>
        <strain evidence="7">CHK187-5294</strain>
    </source>
</reference>
<evidence type="ECO:0000256" key="5">
    <source>
        <dbReference type="SAM" id="Coils"/>
    </source>
</evidence>
<gene>
    <name evidence="7" type="ORF">H9727_02460</name>
</gene>
<sequence length="260" mass="30648">MKNYFSISQTAKMVGMTAETLRHYDRIGLVRPCKTDEWTGYRYYSPREIVKLNTIRALRCMDLTLSEIKDILSYDDFNKIIETLKLAEKSADEKIAELNNAKERIRRARVFYENKLKGERQMEAFFIKQYPQRVILLSDKLQEPTLDNLWNYHRHFYDQLPKEKRGEFSFEDLAGVYEQNGRSRLFATCIKYTEADGLKFLPQGNYLCADCTEETLAKTVEELTEMVKNKYSAPPQFILQLIVLSGILQWNYQVQVFIPQ</sequence>
<evidence type="ECO:0000256" key="3">
    <source>
        <dbReference type="ARBA" id="ARBA00023125"/>
    </source>
</evidence>
<keyword evidence="2" id="KW-0805">Transcription regulation</keyword>
<name>A0A9D2CYF0_9FIRM</name>
<evidence type="ECO:0000256" key="1">
    <source>
        <dbReference type="ARBA" id="ARBA00022491"/>
    </source>
</evidence>
<keyword evidence="4" id="KW-0804">Transcription</keyword>
<dbReference type="GO" id="GO:0003700">
    <property type="term" value="F:DNA-binding transcription factor activity"/>
    <property type="evidence" value="ECO:0007669"/>
    <property type="project" value="InterPro"/>
</dbReference>
<dbReference type="PANTHER" id="PTHR30204">
    <property type="entry name" value="REDOX-CYCLING DRUG-SENSING TRANSCRIPTIONAL ACTIVATOR SOXR"/>
    <property type="match status" value="1"/>
</dbReference>
<proteinExistence type="predicted"/>
<dbReference type="InterPro" id="IPR009061">
    <property type="entry name" value="DNA-bd_dom_put_sf"/>
</dbReference>
<feature type="domain" description="HTH merR-type" evidence="6">
    <location>
        <begin position="4"/>
        <end position="74"/>
    </location>
</feature>
<evidence type="ECO:0000259" key="6">
    <source>
        <dbReference type="PROSITE" id="PS50937"/>
    </source>
</evidence>
<feature type="coiled-coil region" evidence="5">
    <location>
        <begin position="81"/>
        <end position="115"/>
    </location>
</feature>